<evidence type="ECO:0000256" key="4">
    <source>
        <dbReference type="SAM" id="MobiDB-lite"/>
    </source>
</evidence>
<comment type="caution">
    <text evidence="5">The sequence shown here is derived from an EMBL/GenBank/DDBJ whole genome shotgun (WGS) entry which is preliminary data.</text>
</comment>
<evidence type="ECO:0000256" key="1">
    <source>
        <dbReference type="ARBA" id="ARBA00004123"/>
    </source>
</evidence>
<evidence type="ECO:0000256" key="2">
    <source>
        <dbReference type="ARBA" id="ARBA00006809"/>
    </source>
</evidence>
<accession>A0AAV0KWE8</accession>
<feature type="region of interest" description="Disordered" evidence="4">
    <location>
        <begin position="931"/>
        <end position="1001"/>
    </location>
</feature>
<evidence type="ECO:0000313" key="5">
    <source>
        <dbReference type="EMBL" id="CAI0425339.1"/>
    </source>
</evidence>
<comment type="subcellular location">
    <subcellularLocation>
        <location evidence="1">Nucleus</location>
    </subcellularLocation>
</comment>
<feature type="compositionally biased region" description="Acidic residues" evidence="4">
    <location>
        <begin position="989"/>
        <end position="1001"/>
    </location>
</feature>
<feature type="compositionally biased region" description="Acidic residues" evidence="4">
    <location>
        <begin position="938"/>
        <end position="981"/>
    </location>
</feature>
<dbReference type="EMBL" id="CAMGYJ010000005">
    <property type="protein sequence ID" value="CAI0425339.1"/>
    <property type="molecule type" value="Genomic_DNA"/>
</dbReference>
<dbReference type="InterPro" id="IPR016024">
    <property type="entry name" value="ARM-type_fold"/>
</dbReference>
<dbReference type="InterPro" id="IPR007015">
    <property type="entry name" value="DNA_pol_V/MYBBP1A"/>
</dbReference>
<proteinExistence type="inferred from homology"/>
<dbReference type="SUPFAM" id="SSF48371">
    <property type="entry name" value="ARM repeat"/>
    <property type="match status" value="1"/>
</dbReference>
<protein>
    <recommendedName>
        <fullName evidence="7">DNA polymerase V</fullName>
    </recommendedName>
</protein>
<dbReference type="PANTHER" id="PTHR13213">
    <property type="entry name" value="MYB-BINDING PROTEIN 1A FAMILY MEMBER"/>
    <property type="match status" value="1"/>
</dbReference>
<organism evidence="5 6">
    <name type="scientific">Linum tenue</name>
    <dbReference type="NCBI Taxonomy" id="586396"/>
    <lineage>
        <taxon>Eukaryota</taxon>
        <taxon>Viridiplantae</taxon>
        <taxon>Streptophyta</taxon>
        <taxon>Embryophyta</taxon>
        <taxon>Tracheophyta</taxon>
        <taxon>Spermatophyta</taxon>
        <taxon>Magnoliopsida</taxon>
        <taxon>eudicotyledons</taxon>
        <taxon>Gunneridae</taxon>
        <taxon>Pentapetalae</taxon>
        <taxon>rosids</taxon>
        <taxon>fabids</taxon>
        <taxon>Malpighiales</taxon>
        <taxon>Linaceae</taxon>
        <taxon>Linum</taxon>
    </lineage>
</organism>
<evidence type="ECO:0008006" key="7">
    <source>
        <dbReference type="Google" id="ProtNLM"/>
    </source>
</evidence>
<feature type="region of interest" description="Disordered" evidence="4">
    <location>
        <begin position="632"/>
        <end position="663"/>
    </location>
</feature>
<dbReference type="Proteomes" id="UP001154282">
    <property type="component" value="Unassembled WGS sequence"/>
</dbReference>
<name>A0AAV0KWE8_9ROSI</name>
<gene>
    <name evidence="5" type="ORF">LITE_LOCUS20351</name>
</gene>
<feature type="region of interest" description="Disordered" evidence="4">
    <location>
        <begin position="1"/>
        <end position="24"/>
    </location>
</feature>
<dbReference type="GO" id="GO:0003677">
    <property type="term" value="F:DNA binding"/>
    <property type="evidence" value="ECO:0007669"/>
    <property type="project" value="InterPro"/>
</dbReference>
<dbReference type="GO" id="GO:0005730">
    <property type="term" value="C:nucleolus"/>
    <property type="evidence" value="ECO:0007669"/>
    <property type="project" value="InterPro"/>
</dbReference>
<reference evidence="5" key="1">
    <citation type="submission" date="2022-08" db="EMBL/GenBank/DDBJ databases">
        <authorList>
            <person name="Gutierrez-Valencia J."/>
        </authorList>
    </citation>
    <scope>NUCLEOTIDE SEQUENCE</scope>
</reference>
<comment type="similarity">
    <text evidence="2">Belongs to the MYBBP1A family.</text>
</comment>
<evidence type="ECO:0000256" key="3">
    <source>
        <dbReference type="ARBA" id="ARBA00023242"/>
    </source>
</evidence>
<keyword evidence="6" id="KW-1185">Reference proteome</keyword>
<evidence type="ECO:0000313" key="6">
    <source>
        <dbReference type="Proteomes" id="UP001154282"/>
    </source>
</evidence>
<keyword evidence="3" id="KW-0539">Nucleus</keyword>
<sequence length="1344" mass="150343">MLSPSSPSSPRSDASFSPPVPSSPPPPWAPSPCRAIVYPHLVVPNLASFCSFSCRGRLLNLQDHLLKFSNSSAVSRNPAAWEETRRTQGLRVYWFWLAMGSKRRTSSLVEEANEVVGVEEENALANPIKKKMKKVKEKSGDRADGGVPTASIPSAGTNSIKIMERKKQRKTLDKLRRRGSWDANAQEKPKLMDVDSKVDETSGQMVASSSNAVPVFHIDVFKDLASADASSREAAVERLVAELQEVHRAYKGSKELLFESGSDLEAEKDDGLKDCAPSVRYAVRRLIRGTSSSREEVKDCLLGRLFSYGALARSGILNELCVSDPNTPVIKEFVSVLLTLATKKSYLPEPAVTVILELAEKMQVDHLLNHILEAPGLSDWFNDAVDAGNPDALLLALRVREKVSVDSLKFGKILPHPFSPARFFSSDHLTLLTQCWKNSTSCQPRVHSVWPVLVNMLLPVVISQAEDVVSASNSLKKNRRNRKSSSTDEEIEKNVKNFCEVIFECALLPSSHDRKHLALDVLLLLLPRLPASLVPVVLSYKLVQGLMDILSTKDSWLFKVAQHFIKELSDWVGDDDVRRVAVVVALQKHSNGKFDFITKTKTVKALLASFKTESGCMLFIQNLINLFVDEGNDSDEPSDQSQTTDDNSEMGSLEDKDSGTLGSSDSLKSWIVESLPSILKFLKLEPEEKFHVQREILKFLAVQGLFSPSLGSEVTSFELQEKFRWPKAATSSAICRMSIEQMQSLLASAQKMELSPVLLQSSGSSDIGSFFMQFLSTLHSIPSVSLFRVLSDEDEKAYKKLQVMEASLYKQERKGGPEDFMYKYHALRYLLIQLLLQVLLHPAEFSEPVSEIIICCKKAFGLSDVLDLGEDESDNDIEWMDVLVDTLVSLLPQSSAPIRSAVEEVFKCFSYNVTHDGLLQMLRIIKRDLKPARHRETDSDEEEDDDDLLGIEEDEDDETDEAQTVETGESEEQTDDSEAVVEADKESPEDSDESDDGMDDDAMFKMDTYLAQIFKEKKNQAGGETAQSQLVLFKLRVLSLLEIYLQTNPDKPHVLTIYSYLARAFVNPQTTEVSEQLGQRIWGILNKKILKAKEYPKGDDVDNELLATLLERNLKLASRPFKKKKSTAAADQSKKKESAARKRHKMLASLAQDSTFWILKVIDASAFSEEERQSVFDAVKNMLTGYFGSKKCPIKLGFVKEIFRRRPWIAHHLFDFLVDQCGSSKLEFRRVEALELVVEVLKSMISSTGSDGKAAKRILKTQVIQKLSGLLKELVTNMPEKQSRHADVRKFCGKVFHTISANNLTKSFLKEVAPEVQTACESHLGELFLNFKNGKQQQKVKDSA</sequence>
<dbReference type="Pfam" id="PF04931">
    <property type="entry name" value="DNA_pol_phi"/>
    <property type="match status" value="1"/>
</dbReference>
<feature type="compositionally biased region" description="Low complexity" evidence="4">
    <location>
        <begin position="1"/>
        <end position="17"/>
    </location>
</feature>
<feature type="region of interest" description="Disordered" evidence="4">
    <location>
        <begin position="132"/>
        <end position="155"/>
    </location>
</feature>
<dbReference type="PANTHER" id="PTHR13213:SF2">
    <property type="entry name" value="MYB-BINDING PROTEIN 1A"/>
    <property type="match status" value="1"/>
</dbReference>
<dbReference type="GO" id="GO:0006355">
    <property type="term" value="P:regulation of DNA-templated transcription"/>
    <property type="evidence" value="ECO:0007669"/>
    <property type="project" value="InterPro"/>
</dbReference>